<feature type="signal peptide" evidence="2">
    <location>
        <begin position="1"/>
        <end position="22"/>
    </location>
</feature>
<keyword evidence="4" id="KW-1185">Reference proteome</keyword>
<dbReference type="RefSeq" id="WP_278017006.1">
    <property type="nucleotide sequence ID" value="NZ_CP121106.1"/>
</dbReference>
<feature type="region of interest" description="Disordered" evidence="1">
    <location>
        <begin position="76"/>
        <end position="101"/>
    </location>
</feature>
<evidence type="ECO:0000256" key="2">
    <source>
        <dbReference type="SAM" id="SignalP"/>
    </source>
</evidence>
<reference evidence="3 4" key="1">
    <citation type="submission" date="2023-03" db="EMBL/GenBank/DDBJ databases">
        <title>Altererythrobacter sp. CAU 1644 isolated from sand.</title>
        <authorList>
            <person name="Kim W."/>
        </authorList>
    </citation>
    <scope>NUCLEOTIDE SEQUENCE [LARGE SCALE GENOMIC DNA]</scope>
    <source>
        <strain evidence="3 4">CAU 1644</strain>
    </source>
</reference>
<keyword evidence="2" id="KW-0732">Signal</keyword>
<gene>
    <name evidence="3" type="ORF">P7228_04425</name>
</gene>
<protein>
    <recommendedName>
        <fullName evidence="5">DUF2059 domain-containing protein</fullName>
    </recommendedName>
</protein>
<dbReference type="Proteomes" id="UP001215827">
    <property type="component" value="Chromosome"/>
</dbReference>
<evidence type="ECO:0000313" key="3">
    <source>
        <dbReference type="EMBL" id="WFL78316.1"/>
    </source>
</evidence>
<evidence type="ECO:0008006" key="5">
    <source>
        <dbReference type="Google" id="ProtNLM"/>
    </source>
</evidence>
<sequence length="147" mass="15406">MRPIKLAAAASAIALASPAALAAQEVEPVEEVPVQSLTEKLADPAEQERLAGMVEAMSHVLLSVRVAPLMEAMAEATGEDPADVHPETTLGEIAGPRAEELPGVIAERLPQAMGMMAGMAKSLEALRPMLKSLSETMSEELARLPDS</sequence>
<dbReference type="EMBL" id="CP121106">
    <property type="protein sequence ID" value="WFL78316.1"/>
    <property type="molecule type" value="Genomic_DNA"/>
</dbReference>
<evidence type="ECO:0000313" key="4">
    <source>
        <dbReference type="Proteomes" id="UP001215827"/>
    </source>
</evidence>
<organism evidence="3 4">
    <name type="scientific">Altererythrobacter arenosus</name>
    <dbReference type="NCBI Taxonomy" id="3032592"/>
    <lineage>
        <taxon>Bacteria</taxon>
        <taxon>Pseudomonadati</taxon>
        <taxon>Pseudomonadota</taxon>
        <taxon>Alphaproteobacteria</taxon>
        <taxon>Sphingomonadales</taxon>
        <taxon>Erythrobacteraceae</taxon>
        <taxon>Altererythrobacter</taxon>
    </lineage>
</organism>
<proteinExistence type="predicted"/>
<feature type="chain" id="PRO_5045780125" description="DUF2059 domain-containing protein" evidence="2">
    <location>
        <begin position="23"/>
        <end position="147"/>
    </location>
</feature>
<accession>A0ABY8FY64</accession>
<name>A0ABY8FY64_9SPHN</name>
<evidence type="ECO:0000256" key="1">
    <source>
        <dbReference type="SAM" id="MobiDB-lite"/>
    </source>
</evidence>